<evidence type="ECO:0000256" key="2">
    <source>
        <dbReference type="SAM" id="MobiDB-lite"/>
    </source>
</evidence>
<dbReference type="GO" id="GO:0051604">
    <property type="term" value="P:protein maturation"/>
    <property type="evidence" value="ECO:0007669"/>
    <property type="project" value="InterPro"/>
</dbReference>
<feature type="compositionally biased region" description="Basic and acidic residues" evidence="2">
    <location>
        <begin position="386"/>
        <end position="409"/>
    </location>
</feature>
<dbReference type="PANTHER" id="PTHR12377">
    <property type="entry name" value="CYTOSOLIC IRON-SULFUR ASSEMBLY COMPONENT 2B-RELATED"/>
    <property type="match status" value="1"/>
</dbReference>
<evidence type="ECO:0000313" key="3">
    <source>
        <dbReference type="EMBL" id="CBZ49863.1"/>
    </source>
</evidence>
<feature type="compositionally biased region" description="Basic and acidic residues" evidence="2">
    <location>
        <begin position="131"/>
        <end position="142"/>
    </location>
</feature>
<feature type="compositionally biased region" description="Basic and acidic residues" evidence="2">
    <location>
        <begin position="106"/>
        <end position="124"/>
    </location>
</feature>
<reference evidence="3" key="1">
    <citation type="submission" date="2011-02" db="EMBL/GenBank/DDBJ databases">
        <authorList>
            <person name="Aslett M."/>
        </authorList>
    </citation>
    <scope>NUCLEOTIDE SEQUENCE</scope>
    <source>
        <strain evidence="3">Liverpool</strain>
    </source>
</reference>
<dbReference type="GeneID" id="13445912"/>
<dbReference type="Gene3D" id="3.30.300.130">
    <property type="entry name" value="Fe-S cluster assembly (FSCA)"/>
    <property type="match status" value="1"/>
</dbReference>
<evidence type="ECO:0000313" key="5">
    <source>
        <dbReference type="Proteomes" id="UP000007494"/>
    </source>
</evidence>
<feature type="region of interest" description="Disordered" evidence="2">
    <location>
        <begin position="368"/>
        <end position="410"/>
    </location>
</feature>
<keyword evidence="5" id="KW-1185">Reference proteome</keyword>
<feature type="compositionally biased region" description="Polar residues" evidence="2">
    <location>
        <begin position="287"/>
        <end position="310"/>
    </location>
</feature>
<organism evidence="3 5">
    <name type="scientific">Neospora caninum (strain Liverpool)</name>
    <dbReference type="NCBI Taxonomy" id="572307"/>
    <lineage>
        <taxon>Eukaryota</taxon>
        <taxon>Sar</taxon>
        <taxon>Alveolata</taxon>
        <taxon>Apicomplexa</taxon>
        <taxon>Conoidasida</taxon>
        <taxon>Coccidia</taxon>
        <taxon>Eucoccidiorida</taxon>
        <taxon>Eimeriorina</taxon>
        <taxon>Sarcocystidae</taxon>
        <taxon>Neospora</taxon>
    </lineage>
</organism>
<proteinExistence type="inferred from homology"/>
<feature type="region of interest" description="Disordered" evidence="2">
    <location>
        <begin position="1"/>
        <end position="162"/>
    </location>
</feature>
<dbReference type="EMBL" id="FR823381">
    <property type="protein sequence ID" value="CBZ49863.1"/>
    <property type="molecule type" value="Genomic_DNA"/>
</dbReference>
<reference evidence="3" key="2">
    <citation type="submission" date="2011-03" db="EMBL/GenBank/DDBJ databases">
        <title>Comparative genomics and transcriptomics of Neospora caninum and Toxoplasma gondii.</title>
        <authorList>
            <person name="Reid A.J."/>
            <person name="Sohal A."/>
            <person name="Harris D."/>
            <person name="Quail M."/>
            <person name="Sanders M."/>
            <person name="Berriman M."/>
            <person name="Wastling J.M."/>
            <person name="Pain A."/>
        </authorList>
    </citation>
    <scope>NUCLEOTIDE SEQUENCE</scope>
    <source>
        <strain evidence="3">Liverpool</strain>
    </source>
</reference>
<dbReference type="Gene3D" id="6.10.250.1280">
    <property type="match status" value="1"/>
</dbReference>
<sequence>MWKPKTDPGFLGEAGAEGDTRPSPPSPAWPRRSSASRLNPRDGHQEEKGREEGEAGEVEQEAGREEKKDEKRKGDEAAEVLRDTRERGEESVKEGETGRSGEAWVEAERDRIHVQSAREEKDDPVSNFPPRQDRNAFERGNRTDNAVSHPRCQAAAPRIDDGLLGDEKVRQAQALASLSSLGQEIFFAIRDVKDPEFPVYTLGDLGVTTPQMIRIENEDALLPERARGQNGEAKKEAGATEREEAACEREGRAQPGETPSEPSWSNGEKRGWTAARLRHPRREPAECSSNALSSSEKTAQTQPGESSFSSSFLGCERVNEAAVVTVGLAPTNAKCSMVSLIGLAVRCKLCARFPFISPNFLQRLHPEAGETDDAEEDWGIEGESDQSERNKGGNWDAVREEREGKERSISADVVSSGYGASWVSARARGSRKRVQRRLFVDLEIFAHEDAESLTKQLNDKERVCAALENPQIRELVLAAIEED</sequence>
<reference evidence="4" key="4">
    <citation type="journal article" date="2015" name="PLoS ONE">
        <title>Comprehensive Evaluation of Toxoplasma gondii VEG and Neospora caninum LIV Genomes with Tachyzoite Stage Transcriptome and Proteome Defines Novel Transcript Features.</title>
        <authorList>
            <person name="Ramaprasad A."/>
            <person name="Mourier T."/>
            <person name="Naeem R."/>
            <person name="Malas T.B."/>
            <person name="Moussa E."/>
            <person name="Panigrahi A."/>
            <person name="Vermont S.J."/>
            <person name="Otto T.D."/>
            <person name="Wastling J."/>
            <person name="Pain A."/>
        </authorList>
    </citation>
    <scope>NUCLEOTIDE SEQUENCE</scope>
    <source>
        <strain evidence="4">Liverpool</strain>
    </source>
</reference>
<feature type="region of interest" description="Disordered" evidence="2">
    <location>
        <begin position="219"/>
        <end position="310"/>
    </location>
</feature>
<dbReference type="PANTHER" id="PTHR12377:SF0">
    <property type="entry name" value="CYTOSOLIC IRON-SULFUR ASSEMBLY COMPONENT 2B"/>
    <property type="match status" value="1"/>
</dbReference>
<feature type="compositionally biased region" description="Basic and acidic residues" evidence="2">
    <location>
        <begin position="61"/>
        <end position="99"/>
    </location>
</feature>
<evidence type="ECO:0000313" key="4">
    <source>
        <dbReference type="EMBL" id="CEL64452.1"/>
    </source>
</evidence>
<dbReference type="EMBL" id="LN714475">
    <property type="protein sequence ID" value="CEL64452.1"/>
    <property type="molecule type" value="Genomic_DNA"/>
</dbReference>
<dbReference type="VEuPathDB" id="ToxoDB:NCLIV_003480"/>
<dbReference type="OrthoDB" id="347392at2759"/>
<feature type="compositionally biased region" description="Basic and acidic residues" evidence="2">
    <location>
        <begin position="222"/>
        <end position="252"/>
    </location>
</feature>
<dbReference type="OMA" id="TPEMICM"/>
<reference evidence="5" key="3">
    <citation type="journal article" date="2012" name="PLoS Pathog.">
        <title>Comparative genomics of the apicomplexan parasites Toxoplasma gondii and Neospora caninum: Coccidia differing in host range and transmission strategy.</title>
        <authorList>
            <person name="Reid A.J."/>
            <person name="Vermont S.J."/>
            <person name="Cotton J.A."/>
            <person name="Harris D."/>
            <person name="Hill-Cawthorne G.A."/>
            <person name="Konen-Waisman S."/>
            <person name="Latham S.M."/>
            <person name="Mourier T."/>
            <person name="Norton R."/>
            <person name="Quail M.A."/>
            <person name="Sanders M."/>
            <person name="Shanmugam D."/>
            <person name="Sohal A."/>
            <person name="Wasmuth J.D."/>
            <person name="Brunk B."/>
            <person name="Grigg M.E."/>
            <person name="Howard J.C."/>
            <person name="Parkinson J."/>
            <person name="Roos D.S."/>
            <person name="Trees A.J."/>
            <person name="Berriman M."/>
            <person name="Pain A."/>
            <person name="Wastling J.M."/>
        </authorList>
    </citation>
    <scope>NUCLEOTIDE SEQUENCE [LARGE SCALE GENOMIC DNA]</scope>
    <source>
        <strain evidence="5">Liverpool</strain>
    </source>
</reference>
<accession>F0V822</accession>
<dbReference type="Proteomes" id="UP000007494">
    <property type="component" value="Chromosome Ib"/>
</dbReference>
<gene>
    <name evidence="4" type="ORF">BN1204_003480</name>
    <name evidence="3" type="ORF">NCLIV_003480</name>
</gene>
<comment type="similarity">
    <text evidence="1">Belongs to the MIP18 family.</text>
</comment>
<dbReference type="AlphaFoldDB" id="F0V822"/>
<evidence type="ECO:0000256" key="1">
    <source>
        <dbReference type="ARBA" id="ARBA00010381"/>
    </source>
</evidence>
<protein>
    <submittedName>
        <fullName evidence="3">Uncharacterized protein</fullName>
    </submittedName>
</protein>
<name>F0V822_NEOCL</name>
<dbReference type="RefSeq" id="XP_003879898.1">
    <property type="nucleotide sequence ID" value="XM_003879849.1"/>
</dbReference>
<dbReference type="InterPro" id="IPR034904">
    <property type="entry name" value="FSCA_dom_sf"/>
</dbReference>
<feature type="compositionally biased region" description="Basic and acidic residues" evidence="2">
    <location>
        <begin position="39"/>
        <end position="53"/>
    </location>
</feature>
<feature type="compositionally biased region" description="Acidic residues" evidence="2">
    <location>
        <begin position="369"/>
        <end position="385"/>
    </location>
</feature>
<dbReference type="InterPro" id="IPR039796">
    <property type="entry name" value="MIP18"/>
</dbReference>
<dbReference type="InParanoid" id="F0V822"/>
<dbReference type="eggNOG" id="ENOG502R096">
    <property type="taxonomic scope" value="Eukaryota"/>
</dbReference>